<gene>
    <name evidence="1" type="ORF">GMPD_20360</name>
</gene>
<dbReference type="EMBL" id="BLXY01000003">
    <property type="protein sequence ID" value="GFO64117.1"/>
    <property type="molecule type" value="Genomic_DNA"/>
</dbReference>
<proteinExistence type="predicted"/>
<evidence type="ECO:0000313" key="1">
    <source>
        <dbReference type="EMBL" id="GFO64117.1"/>
    </source>
</evidence>
<comment type="caution">
    <text evidence="1">The sequence shown here is derived from an EMBL/GenBank/DDBJ whole genome shotgun (WGS) entry which is preliminary data.</text>
</comment>
<organism evidence="1 2">
    <name type="scientific">Geomonas paludis</name>
    <dbReference type="NCBI Taxonomy" id="2740185"/>
    <lineage>
        <taxon>Bacteria</taxon>
        <taxon>Pseudomonadati</taxon>
        <taxon>Thermodesulfobacteriota</taxon>
        <taxon>Desulfuromonadia</taxon>
        <taxon>Geobacterales</taxon>
        <taxon>Geobacteraceae</taxon>
        <taxon>Geomonas</taxon>
    </lineage>
</organism>
<reference evidence="2" key="1">
    <citation type="submission" date="2020-06" db="EMBL/GenBank/DDBJ databases">
        <title>Draft genomic sequecing of Geomonas sp. Red736.</title>
        <authorList>
            <person name="Itoh H."/>
            <person name="Xu Z.X."/>
            <person name="Ushijima N."/>
            <person name="Masuda Y."/>
            <person name="Shiratori Y."/>
            <person name="Senoo K."/>
        </authorList>
    </citation>
    <scope>NUCLEOTIDE SEQUENCE [LARGE SCALE GENOMIC DNA]</scope>
    <source>
        <strain evidence="2">Red736</strain>
    </source>
</reference>
<protein>
    <submittedName>
        <fullName evidence="1">Uncharacterized protein</fullName>
    </submittedName>
</protein>
<name>A0A6V8MWN8_9BACT</name>
<accession>A0A6V8MWN8</accession>
<dbReference type="Proteomes" id="UP000568888">
    <property type="component" value="Unassembled WGS sequence"/>
</dbReference>
<sequence>MAIHYVQEVSVFKKQNLNNVPPAQNLNNVPPAQKKAEMITLAEGNAESKALEGAGEGKRLKAIGDGEASKIAAIGEATAQDYNKQQEAIGEEAIKQIKIVELIAAAIQEGKIKIVPDVLVTGGGSAGDGLMGQLSRLLPGVDFTALVNKQAALPKA</sequence>
<dbReference type="AlphaFoldDB" id="A0A6V8MWN8"/>
<evidence type="ECO:0000313" key="2">
    <source>
        <dbReference type="Proteomes" id="UP000568888"/>
    </source>
</evidence>